<dbReference type="EMBL" id="JAQSDF010000008">
    <property type="protein sequence ID" value="MDI1230435.1"/>
    <property type="molecule type" value="Genomic_DNA"/>
</dbReference>
<reference evidence="1" key="1">
    <citation type="submission" date="2023-01" db="EMBL/GenBank/DDBJ databases">
        <title>Biogeochemical cycle of methane in antarctic sediments.</title>
        <authorList>
            <person name="Roldan D.M."/>
            <person name="Menes R.J."/>
        </authorList>
    </citation>
    <scope>NUCLEOTIDE SEQUENCE [LARGE SCALE GENOMIC DNA]</scope>
    <source>
        <strain evidence="1">K-2018 MAG008</strain>
    </source>
</reference>
<dbReference type="Proteomes" id="UP001160519">
    <property type="component" value="Unassembled WGS sequence"/>
</dbReference>
<organism evidence="1 2">
    <name type="scientific">Candidatus Methylobacter titanis</name>
    <dbReference type="NCBI Taxonomy" id="3053457"/>
    <lineage>
        <taxon>Bacteria</taxon>
        <taxon>Pseudomonadati</taxon>
        <taxon>Pseudomonadota</taxon>
        <taxon>Gammaproteobacteria</taxon>
        <taxon>Methylococcales</taxon>
        <taxon>Methylococcaceae</taxon>
        <taxon>Methylobacter</taxon>
    </lineage>
</organism>
<accession>A0AA43Q2H2</accession>
<evidence type="ECO:0000313" key="2">
    <source>
        <dbReference type="Proteomes" id="UP001160519"/>
    </source>
</evidence>
<dbReference type="AlphaFoldDB" id="A0AA43Q2H2"/>
<gene>
    <name evidence="1" type="ORF">PSU93_04710</name>
</gene>
<evidence type="ECO:0000313" key="1">
    <source>
        <dbReference type="EMBL" id="MDI1230435.1"/>
    </source>
</evidence>
<comment type="caution">
    <text evidence="1">The sequence shown here is derived from an EMBL/GenBank/DDBJ whole genome shotgun (WGS) entry which is preliminary data.</text>
</comment>
<proteinExistence type="predicted"/>
<keyword evidence="2" id="KW-1185">Reference proteome</keyword>
<protein>
    <recommendedName>
        <fullName evidence="3">Transposase IS701-like DDE domain-containing protein</fullName>
    </recommendedName>
</protein>
<sequence>MYEPTHFIKTFVTDLDAALGKLKPNAKLTQLQRIWLGFCLTGMLLTHSVCWAKFERASLGKYKIGALSWMFREAKVAWDYLLLASVALVLERHGITEGVLVLDESDRARSKRTKRIHKVHKQKHKASGGYVNGQTVVLLLLVTQSVTFPVGFAFYMPDPLLTAWTKEDKRLKKAGVAKKNRPVMPLTFNS</sequence>
<evidence type="ECO:0008006" key="3">
    <source>
        <dbReference type="Google" id="ProtNLM"/>
    </source>
</evidence>
<name>A0AA43Q2H2_9GAMM</name>